<dbReference type="Proteomes" id="UP000719766">
    <property type="component" value="Unassembled WGS sequence"/>
</dbReference>
<proteinExistence type="inferred from homology"/>
<dbReference type="PANTHER" id="PTHR46300:SF7">
    <property type="entry name" value="P450, PUTATIVE (EUROFUNG)-RELATED"/>
    <property type="match status" value="1"/>
</dbReference>
<gene>
    <name evidence="8" type="ORF">HD556DRAFT_1211470</name>
</gene>
<evidence type="ECO:0000256" key="4">
    <source>
        <dbReference type="ARBA" id="ARBA00022723"/>
    </source>
</evidence>
<keyword evidence="4" id="KW-0479">Metal-binding</keyword>
<dbReference type="GO" id="GO:0004497">
    <property type="term" value="F:monooxygenase activity"/>
    <property type="evidence" value="ECO:0007669"/>
    <property type="project" value="UniProtKB-KW"/>
</dbReference>
<comment type="caution">
    <text evidence="8">The sequence shown here is derived from an EMBL/GenBank/DDBJ whole genome shotgun (WGS) entry which is preliminary data.</text>
</comment>
<feature type="non-terminal residue" evidence="8">
    <location>
        <position position="1"/>
    </location>
</feature>
<dbReference type="PANTHER" id="PTHR46300">
    <property type="entry name" value="P450, PUTATIVE (EUROFUNG)-RELATED-RELATED"/>
    <property type="match status" value="1"/>
</dbReference>
<dbReference type="GeneID" id="64590340"/>
<dbReference type="GO" id="GO:0020037">
    <property type="term" value="F:heme binding"/>
    <property type="evidence" value="ECO:0007669"/>
    <property type="project" value="InterPro"/>
</dbReference>
<keyword evidence="3" id="KW-0349">Heme</keyword>
<dbReference type="RefSeq" id="XP_041166634.1">
    <property type="nucleotide sequence ID" value="XM_041296576.1"/>
</dbReference>
<evidence type="ECO:0000256" key="3">
    <source>
        <dbReference type="ARBA" id="ARBA00022617"/>
    </source>
</evidence>
<feature type="non-terminal residue" evidence="8">
    <location>
        <position position="129"/>
    </location>
</feature>
<comment type="cofactor">
    <cofactor evidence="1">
        <name>heme</name>
        <dbReference type="ChEBI" id="CHEBI:30413"/>
    </cofactor>
</comment>
<name>A0A9P7J6I4_9AGAM</name>
<dbReference type="EMBL" id="JABBWE010000003">
    <property type="protein sequence ID" value="KAG1805019.1"/>
    <property type="molecule type" value="Genomic_DNA"/>
</dbReference>
<organism evidence="8 9">
    <name type="scientific">Suillus plorans</name>
    <dbReference type="NCBI Taxonomy" id="116603"/>
    <lineage>
        <taxon>Eukaryota</taxon>
        <taxon>Fungi</taxon>
        <taxon>Dikarya</taxon>
        <taxon>Basidiomycota</taxon>
        <taxon>Agaricomycotina</taxon>
        <taxon>Agaricomycetes</taxon>
        <taxon>Agaricomycetidae</taxon>
        <taxon>Boletales</taxon>
        <taxon>Suillineae</taxon>
        <taxon>Suillaceae</taxon>
        <taxon>Suillus</taxon>
    </lineage>
</organism>
<evidence type="ECO:0000256" key="5">
    <source>
        <dbReference type="ARBA" id="ARBA00023002"/>
    </source>
</evidence>
<dbReference type="SUPFAM" id="SSF48264">
    <property type="entry name" value="Cytochrome P450"/>
    <property type="match status" value="1"/>
</dbReference>
<reference evidence="8" key="1">
    <citation type="journal article" date="2020" name="New Phytol.">
        <title>Comparative genomics reveals dynamic genome evolution in host specialist ectomycorrhizal fungi.</title>
        <authorList>
            <person name="Lofgren L.A."/>
            <person name="Nguyen N.H."/>
            <person name="Vilgalys R."/>
            <person name="Ruytinx J."/>
            <person name="Liao H.L."/>
            <person name="Branco S."/>
            <person name="Kuo A."/>
            <person name="LaButti K."/>
            <person name="Lipzen A."/>
            <person name="Andreopoulos W."/>
            <person name="Pangilinan J."/>
            <person name="Riley R."/>
            <person name="Hundley H."/>
            <person name="Na H."/>
            <person name="Barry K."/>
            <person name="Grigoriev I.V."/>
            <person name="Stajich J.E."/>
            <person name="Kennedy P.G."/>
        </authorList>
    </citation>
    <scope>NUCLEOTIDE SEQUENCE</scope>
    <source>
        <strain evidence="8">S12</strain>
    </source>
</reference>
<evidence type="ECO:0000256" key="7">
    <source>
        <dbReference type="ARBA" id="ARBA00023033"/>
    </source>
</evidence>
<evidence type="ECO:0000256" key="6">
    <source>
        <dbReference type="ARBA" id="ARBA00023004"/>
    </source>
</evidence>
<protein>
    <submittedName>
        <fullName evidence="8">Uncharacterized protein</fullName>
    </submittedName>
</protein>
<dbReference type="GO" id="GO:0016705">
    <property type="term" value="F:oxidoreductase activity, acting on paired donors, with incorporation or reduction of molecular oxygen"/>
    <property type="evidence" value="ECO:0007669"/>
    <property type="project" value="InterPro"/>
</dbReference>
<dbReference type="GO" id="GO:0005506">
    <property type="term" value="F:iron ion binding"/>
    <property type="evidence" value="ECO:0007669"/>
    <property type="project" value="InterPro"/>
</dbReference>
<dbReference type="InterPro" id="IPR036396">
    <property type="entry name" value="Cyt_P450_sf"/>
</dbReference>
<dbReference type="Gene3D" id="1.10.630.10">
    <property type="entry name" value="Cytochrome P450"/>
    <property type="match status" value="1"/>
</dbReference>
<comment type="similarity">
    <text evidence="2">Belongs to the cytochrome P450 family.</text>
</comment>
<evidence type="ECO:0000256" key="1">
    <source>
        <dbReference type="ARBA" id="ARBA00001971"/>
    </source>
</evidence>
<dbReference type="OrthoDB" id="2789670at2759"/>
<dbReference type="AlphaFoldDB" id="A0A9P7J6I4"/>
<keyword evidence="5" id="KW-0560">Oxidoreductase</keyword>
<evidence type="ECO:0000313" key="9">
    <source>
        <dbReference type="Proteomes" id="UP000719766"/>
    </source>
</evidence>
<keyword evidence="6" id="KW-0408">Iron</keyword>
<keyword evidence="9" id="KW-1185">Reference proteome</keyword>
<dbReference type="InterPro" id="IPR050364">
    <property type="entry name" value="Cytochrome_P450_fung"/>
</dbReference>
<evidence type="ECO:0000313" key="8">
    <source>
        <dbReference type="EMBL" id="KAG1805019.1"/>
    </source>
</evidence>
<keyword evidence="7" id="KW-0503">Monooxygenase</keyword>
<accession>A0A9P7J6I4</accession>
<sequence>GMHIVALNSVKSAVEMLDKKNSIYSNRQVAPSMSGEPELMGYSQTMAYLQYGERFRSFRKNCHRIFGSRTALVAYHPIDEMETCRFLKRVLTKLDRLQAYVRRTAGAVILCICYGYEVKEHGDPLVDMA</sequence>
<evidence type="ECO:0000256" key="2">
    <source>
        <dbReference type="ARBA" id="ARBA00010617"/>
    </source>
</evidence>